<comment type="similarity">
    <text evidence="2">Belongs to the outer membrane factor (OMF) (TC 1.B.17) family.</text>
</comment>
<dbReference type="GO" id="GO:0015288">
    <property type="term" value="F:porin activity"/>
    <property type="evidence" value="ECO:0007669"/>
    <property type="project" value="TreeGrafter"/>
</dbReference>
<name>A0A2N9YCF3_9GAMM</name>
<evidence type="ECO:0000256" key="9">
    <source>
        <dbReference type="SAM" id="MobiDB-lite"/>
    </source>
</evidence>
<proteinExistence type="inferred from homology"/>
<dbReference type="AlphaFoldDB" id="A0A2N9YCF3"/>
<evidence type="ECO:0000256" key="4">
    <source>
        <dbReference type="ARBA" id="ARBA00022452"/>
    </source>
</evidence>
<dbReference type="Gene3D" id="1.20.1600.10">
    <property type="entry name" value="Outer membrane efflux proteins (OEP)"/>
    <property type="match status" value="1"/>
</dbReference>
<dbReference type="EMBL" id="CP018889">
    <property type="protein sequence ID" value="AUI68139.2"/>
    <property type="molecule type" value="Genomic_DNA"/>
</dbReference>
<protein>
    <submittedName>
        <fullName evidence="10">TolC family outer membrane protein</fullName>
    </submittedName>
</protein>
<keyword evidence="3" id="KW-0813">Transport</keyword>
<keyword evidence="8" id="KW-0175">Coiled coil</keyword>
<dbReference type="GO" id="GO:0015562">
    <property type="term" value="F:efflux transmembrane transporter activity"/>
    <property type="evidence" value="ECO:0007669"/>
    <property type="project" value="InterPro"/>
</dbReference>
<organism evidence="10 11">
    <name type="scientific">Beggiatoa leptomitoformis</name>
    <dbReference type="NCBI Taxonomy" id="288004"/>
    <lineage>
        <taxon>Bacteria</taxon>
        <taxon>Pseudomonadati</taxon>
        <taxon>Pseudomonadota</taxon>
        <taxon>Gammaproteobacteria</taxon>
        <taxon>Thiotrichales</taxon>
        <taxon>Thiotrichaceae</taxon>
        <taxon>Beggiatoa</taxon>
    </lineage>
</organism>
<dbReference type="STRING" id="288004.AL038_00920"/>
<dbReference type="Proteomes" id="UP000234271">
    <property type="component" value="Chromosome"/>
</dbReference>
<keyword evidence="6" id="KW-0472">Membrane</keyword>
<evidence type="ECO:0000256" key="3">
    <source>
        <dbReference type="ARBA" id="ARBA00022448"/>
    </source>
</evidence>
<dbReference type="InterPro" id="IPR010130">
    <property type="entry name" value="T1SS_OMP_TolC"/>
</dbReference>
<feature type="region of interest" description="Disordered" evidence="9">
    <location>
        <begin position="72"/>
        <end position="95"/>
    </location>
</feature>
<evidence type="ECO:0000256" key="5">
    <source>
        <dbReference type="ARBA" id="ARBA00022692"/>
    </source>
</evidence>
<gene>
    <name evidence="10" type="ORF">BLE401_05125</name>
</gene>
<evidence type="ECO:0000313" key="11">
    <source>
        <dbReference type="Proteomes" id="UP000234271"/>
    </source>
</evidence>
<evidence type="ECO:0000256" key="6">
    <source>
        <dbReference type="ARBA" id="ARBA00023136"/>
    </source>
</evidence>
<dbReference type="InterPro" id="IPR051906">
    <property type="entry name" value="TolC-like"/>
</dbReference>
<keyword evidence="5" id="KW-0812">Transmembrane</keyword>
<dbReference type="PANTHER" id="PTHR30026">
    <property type="entry name" value="OUTER MEMBRANE PROTEIN TOLC"/>
    <property type="match status" value="1"/>
</dbReference>
<evidence type="ECO:0000256" key="2">
    <source>
        <dbReference type="ARBA" id="ARBA00007613"/>
    </source>
</evidence>
<keyword evidence="11" id="KW-1185">Reference proteome</keyword>
<dbReference type="Pfam" id="PF02321">
    <property type="entry name" value="OEP"/>
    <property type="match status" value="2"/>
</dbReference>
<feature type="compositionally biased region" description="Polar residues" evidence="9">
    <location>
        <begin position="82"/>
        <end position="95"/>
    </location>
</feature>
<dbReference type="PANTHER" id="PTHR30026:SF22">
    <property type="entry name" value="OUTER MEMBRANE EFFLUX PROTEIN"/>
    <property type="match status" value="1"/>
</dbReference>
<evidence type="ECO:0000256" key="8">
    <source>
        <dbReference type="SAM" id="Coils"/>
    </source>
</evidence>
<reference evidence="11" key="1">
    <citation type="submission" date="2016-12" db="EMBL/GenBank/DDBJ databases">
        <title>Complete Genome Sequence of Beggiatoa leptomitiformis D-401.</title>
        <authorList>
            <person name="Fomenkov A."/>
            <person name="Vincze T."/>
            <person name="Grabovich M."/>
            <person name="Anton B.P."/>
            <person name="Dubinina G."/>
            <person name="Orlova M."/>
            <person name="Belousova E."/>
            <person name="Roberts R.J."/>
        </authorList>
    </citation>
    <scope>NUCLEOTIDE SEQUENCE [LARGE SCALE GENOMIC DNA]</scope>
    <source>
        <strain evidence="11">D-401</strain>
    </source>
</reference>
<feature type="coiled-coil region" evidence="8">
    <location>
        <begin position="157"/>
        <end position="222"/>
    </location>
</feature>
<accession>A0A2N9YCF3</accession>
<evidence type="ECO:0000313" key="10">
    <source>
        <dbReference type="EMBL" id="AUI68139.2"/>
    </source>
</evidence>
<keyword evidence="7" id="KW-0998">Cell outer membrane</keyword>
<comment type="subcellular location">
    <subcellularLocation>
        <location evidence="1">Cell outer membrane</location>
    </subcellularLocation>
</comment>
<dbReference type="GO" id="GO:0009279">
    <property type="term" value="C:cell outer membrane"/>
    <property type="evidence" value="ECO:0007669"/>
    <property type="project" value="UniProtKB-SubCell"/>
</dbReference>
<sequence length="446" mass="49406">MIEDSSMSKKQIGALLLVGIFLQPAQADTLPEVIKRTLNNNPDVLITTNTRLAVDQALRQARANYLPSIELNGGYGREKSDNPTTQAQTGGDRSLNRSELSLTVSQTLFDGFSTRYAVENQSAQVESAAHRVADVSEIIALRTTEVYIDVFRRKELLELAKDNLVTHQKTLDQVREVVESGARGKADLQQTESRLALANSNLINAQGNLRDAEASYKRVTDELPKNLEKVNTDAVRQAIPRSIEALIDLALQNHPSILSAQADLAAAEAAYQQSGANYMPHVYVELGASKNENLDGVEGDNDDLSAMLKMRYNLYKGGADSAKRAETAKRIDVAKETLRRNQRIVEENAKLAWNSMITIRERLQYIQQHVDATSLVLSSYREQFKLGQRSLLDVLDSENELFSARSTLTAGQYTELLSLFNVLESSGMLLQTLSIPRPTEAAIQKD</sequence>
<keyword evidence="4" id="KW-1134">Transmembrane beta strand</keyword>
<dbReference type="SUPFAM" id="SSF56954">
    <property type="entry name" value="Outer membrane efflux proteins (OEP)"/>
    <property type="match status" value="1"/>
</dbReference>
<dbReference type="InterPro" id="IPR003423">
    <property type="entry name" value="OMP_efflux"/>
</dbReference>
<evidence type="ECO:0000256" key="1">
    <source>
        <dbReference type="ARBA" id="ARBA00004442"/>
    </source>
</evidence>
<evidence type="ECO:0000256" key="7">
    <source>
        <dbReference type="ARBA" id="ARBA00023237"/>
    </source>
</evidence>
<dbReference type="GO" id="GO:1990281">
    <property type="term" value="C:efflux pump complex"/>
    <property type="evidence" value="ECO:0007669"/>
    <property type="project" value="TreeGrafter"/>
</dbReference>
<dbReference type="NCBIfam" id="TIGR01844">
    <property type="entry name" value="type_I_sec_TolC"/>
    <property type="match status" value="1"/>
</dbReference>